<dbReference type="InterPro" id="IPR045275">
    <property type="entry name" value="MscS_archaea/bacteria_type"/>
</dbReference>
<comment type="similarity">
    <text evidence="2">Belongs to the MscS (TC 1.A.23) family.</text>
</comment>
<dbReference type="InterPro" id="IPR011014">
    <property type="entry name" value="MscS_channel_TM-2"/>
</dbReference>
<dbReference type="RefSeq" id="WP_089698211.1">
    <property type="nucleotide sequence ID" value="NZ_FNHL01000003.1"/>
</dbReference>
<feature type="transmembrane region" description="Helical" evidence="6">
    <location>
        <begin position="14"/>
        <end position="34"/>
    </location>
</feature>
<keyword evidence="3 6" id="KW-0812">Transmembrane</keyword>
<dbReference type="SUPFAM" id="SSF50182">
    <property type="entry name" value="Sm-like ribonucleoproteins"/>
    <property type="match status" value="1"/>
</dbReference>
<evidence type="ECO:0000256" key="2">
    <source>
        <dbReference type="ARBA" id="ARBA00008017"/>
    </source>
</evidence>
<dbReference type="GO" id="GO:0016020">
    <property type="term" value="C:membrane"/>
    <property type="evidence" value="ECO:0007669"/>
    <property type="project" value="UniProtKB-SubCell"/>
</dbReference>
<keyword evidence="4 6" id="KW-1133">Transmembrane helix</keyword>
<dbReference type="OrthoDB" id="313107at2157"/>
<dbReference type="Gene3D" id="2.30.30.60">
    <property type="match status" value="1"/>
</dbReference>
<organism evidence="8 9">
    <name type="scientific">Halogranum gelatinilyticum</name>
    <dbReference type="NCBI Taxonomy" id="660521"/>
    <lineage>
        <taxon>Archaea</taxon>
        <taxon>Methanobacteriati</taxon>
        <taxon>Methanobacteriota</taxon>
        <taxon>Stenosarchaea group</taxon>
        <taxon>Halobacteria</taxon>
        <taxon>Halobacteriales</taxon>
        <taxon>Haloferacaceae</taxon>
    </lineage>
</organism>
<dbReference type="InterPro" id="IPR010920">
    <property type="entry name" value="LSM_dom_sf"/>
</dbReference>
<sequence>MQIERLLAGIPTRWWLALGVLLIGLVLSYVVVVVNRRLLARAGVPNLIEGTAFERMARELGSSTVAIVAKLSGYFVFVLTVFVALTVANIQYTAVFWDDLVGFIPKLFVAAIILIVGIVVGDKTQLLVQEQLRGIKLPEVNVLPKLAKYSVFYVAVLIALSQIGVATLALIVLLGVYALALVAFSLVALWPMLQSAAAGTYLLLTQAYGIGDEVRIGDHRGIVQEIDVFVTHIESDEEEYIVPNRKVFQQGIARIR</sequence>
<dbReference type="Pfam" id="PF00924">
    <property type="entry name" value="MS_channel_2nd"/>
    <property type="match status" value="1"/>
</dbReference>
<evidence type="ECO:0000256" key="3">
    <source>
        <dbReference type="ARBA" id="ARBA00022692"/>
    </source>
</evidence>
<dbReference type="PANTHER" id="PTHR30221">
    <property type="entry name" value="SMALL-CONDUCTANCE MECHANOSENSITIVE CHANNEL"/>
    <property type="match status" value="1"/>
</dbReference>
<feature type="transmembrane region" description="Helical" evidence="6">
    <location>
        <begin position="65"/>
        <end position="88"/>
    </location>
</feature>
<name>A0A1G9WE12_9EURY</name>
<gene>
    <name evidence="8" type="ORF">SAMN04487949_2711</name>
</gene>
<evidence type="ECO:0000256" key="6">
    <source>
        <dbReference type="SAM" id="Phobius"/>
    </source>
</evidence>
<dbReference type="GO" id="GO:0008381">
    <property type="term" value="F:mechanosensitive monoatomic ion channel activity"/>
    <property type="evidence" value="ECO:0007669"/>
    <property type="project" value="InterPro"/>
</dbReference>
<evidence type="ECO:0000256" key="1">
    <source>
        <dbReference type="ARBA" id="ARBA00004141"/>
    </source>
</evidence>
<accession>A0A1G9WE12</accession>
<dbReference type="InterPro" id="IPR008910">
    <property type="entry name" value="MSC_TM_helix"/>
</dbReference>
<dbReference type="InterPro" id="IPR006685">
    <property type="entry name" value="MscS_channel_2nd"/>
</dbReference>
<dbReference type="PANTHER" id="PTHR30221:SF20">
    <property type="entry name" value="SMALL-CONDUCTANCE MECHANOSENSITIVE CHANNEL"/>
    <property type="match status" value="1"/>
</dbReference>
<dbReference type="Gene3D" id="1.10.287.1260">
    <property type="match status" value="1"/>
</dbReference>
<dbReference type="InterPro" id="IPR023408">
    <property type="entry name" value="MscS_beta-dom_sf"/>
</dbReference>
<dbReference type="EMBL" id="FNHL01000003">
    <property type="protein sequence ID" value="SDM82416.1"/>
    <property type="molecule type" value="Genomic_DNA"/>
</dbReference>
<evidence type="ECO:0000259" key="7">
    <source>
        <dbReference type="Pfam" id="PF00924"/>
    </source>
</evidence>
<dbReference type="SUPFAM" id="SSF82861">
    <property type="entry name" value="Mechanosensitive channel protein MscS (YggB), transmembrane region"/>
    <property type="match status" value="1"/>
</dbReference>
<feature type="transmembrane region" description="Helical" evidence="6">
    <location>
        <begin position="100"/>
        <end position="121"/>
    </location>
</feature>
<keyword evidence="9" id="KW-1185">Reference proteome</keyword>
<keyword evidence="5 6" id="KW-0472">Membrane</keyword>
<feature type="transmembrane region" description="Helical" evidence="6">
    <location>
        <begin position="166"/>
        <end position="190"/>
    </location>
</feature>
<dbReference type="STRING" id="660521.SAMN04487949_2711"/>
<reference evidence="9" key="1">
    <citation type="submission" date="2016-10" db="EMBL/GenBank/DDBJ databases">
        <authorList>
            <person name="Varghese N."/>
            <person name="Submissions S."/>
        </authorList>
    </citation>
    <scope>NUCLEOTIDE SEQUENCE [LARGE SCALE GENOMIC DNA]</scope>
    <source>
        <strain evidence="9">CGMCC 1.10119</strain>
    </source>
</reference>
<dbReference type="AlphaFoldDB" id="A0A1G9WE12"/>
<dbReference type="Pfam" id="PF05552">
    <property type="entry name" value="MS_channel_1st_1"/>
    <property type="match status" value="1"/>
</dbReference>
<evidence type="ECO:0000256" key="5">
    <source>
        <dbReference type="ARBA" id="ARBA00023136"/>
    </source>
</evidence>
<dbReference type="Proteomes" id="UP000199451">
    <property type="component" value="Unassembled WGS sequence"/>
</dbReference>
<protein>
    <submittedName>
        <fullName evidence="8">Conserved TM helix</fullName>
    </submittedName>
</protein>
<feature type="domain" description="Mechanosensitive ion channel MscS" evidence="7">
    <location>
        <begin position="194"/>
        <end position="251"/>
    </location>
</feature>
<proteinExistence type="inferred from homology"/>
<evidence type="ECO:0000313" key="9">
    <source>
        <dbReference type="Proteomes" id="UP000199451"/>
    </source>
</evidence>
<feature type="transmembrane region" description="Helical" evidence="6">
    <location>
        <begin position="142"/>
        <end position="160"/>
    </location>
</feature>
<evidence type="ECO:0000256" key="4">
    <source>
        <dbReference type="ARBA" id="ARBA00022989"/>
    </source>
</evidence>
<evidence type="ECO:0000313" key="8">
    <source>
        <dbReference type="EMBL" id="SDM82416.1"/>
    </source>
</evidence>
<comment type="subcellular location">
    <subcellularLocation>
        <location evidence="1">Membrane</location>
        <topology evidence="1">Multi-pass membrane protein</topology>
    </subcellularLocation>
</comment>